<protein>
    <submittedName>
        <fullName evidence="1">Uncharacterized protein</fullName>
    </submittedName>
</protein>
<accession>A0AAW1WYQ8</accession>
<dbReference type="Proteomes" id="UP001457282">
    <property type="component" value="Unassembled WGS sequence"/>
</dbReference>
<organism evidence="1 2">
    <name type="scientific">Rubus argutus</name>
    <name type="common">Southern blackberry</name>
    <dbReference type="NCBI Taxonomy" id="59490"/>
    <lineage>
        <taxon>Eukaryota</taxon>
        <taxon>Viridiplantae</taxon>
        <taxon>Streptophyta</taxon>
        <taxon>Embryophyta</taxon>
        <taxon>Tracheophyta</taxon>
        <taxon>Spermatophyta</taxon>
        <taxon>Magnoliopsida</taxon>
        <taxon>eudicotyledons</taxon>
        <taxon>Gunneridae</taxon>
        <taxon>Pentapetalae</taxon>
        <taxon>rosids</taxon>
        <taxon>fabids</taxon>
        <taxon>Rosales</taxon>
        <taxon>Rosaceae</taxon>
        <taxon>Rosoideae</taxon>
        <taxon>Rosoideae incertae sedis</taxon>
        <taxon>Rubus</taxon>
    </lineage>
</organism>
<keyword evidence="2" id="KW-1185">Reference proteome</keyword>
<gene>
    <name evidence="1" type="ORF">M0R45_026241</name>
</gene>
<name>A0AAW1WYQ8_RUBAR</name>
<dbReference type="AlphaFoldDB" id="A0AAW1WYQ8"/>
<dbReference type="EMBL" id="JBEDUW010000005">
    <property type="protein sequence ID" value="KAK9929133.1"/>
    <property type="molecule type" value="Genomic_DNA"/>
</dbReference>
<evidence type="ECO:0000313" key="1">
    <source>
        <dbReference type="EMBL" id="KAK9929133.1"/>
    </source>
</evidence>
<proteinExistence type="predicted"/>
<evidence type="ECO:0000313" key="2">
    <source>
        <dbReference type="Proteomes" id="UP001457282"/>
    </source>
</evidence>
<sequence>MKEAKVNHSSNPWAIMGSDLSSDLLDTSGPDPDFAFAFNGNSFSDRLLRIEIVPDISETKLNGMKKVFMFMRQNCFV</sequence>
<comment type="caution">
    <text evidence="1">The sequence shown here is derived from an EMBL/GenBank/DDBJ whole genome shotgun (WGS) entry which is preliminary data.</text>
</comment>
<reference evidence="1 2" key="1">
    <citation type="journal article" date="2023" name="G3 (Bethesda)">
        <title>A chromosome-length genome assembly and annotation of blackberry (Rubus argutus, cv. 'Hillquist').</title>
        <authorList>
            <person name="Bruna T."/>
            <person name="Aryal R."/>
            <person name="Dudchenko O."/>
            <person name="Sargent D.J."/>
            <person name="Mead D."/>
            <person name="Buti M."/>
            <person name="Cavallini A."/>
            <person name="Hytonen T."/>
            <person name="Andres J."/>
            <person name="Pham M."/>
            <person name="Weisz D."/>
            <person name="Mascagni F."/>
            <person name="Usai G."/>
            <person name="Natali L."/>
            <person name="Bassil N."/>
            <person name="Fernandez G.E."/>
            <person name="Lomsadze A."/>
            <person name="Armour M."/>
            <person name="Olukolu B."/>
            <person name="Poorten T."/>
            <person name="Britton C."/>
            <person name="Davik J."/>
            <person name="Ashrafi H."/>
            <person name="Aiden E.L."/>
            <person name="Borodovsky M."/>
            <person name="Worthington M."/>
        </authorList>
    </citation>
    <scope>NUCLEOTIDE SEQUENCE [LARGE SCALE GENOMIC DNA]</scope>
    <source>
        <strain evidence="1">PI 553951</strain>
    </source>
</reference>